<proteinExistence type="predicted"/>
<dbReference type="RefSeq" id="XP_024703508.1">
    <property type="nucleotide sequence ID" value="XM_024851651.1"/>
</dbReference>
<dbReference type="GeneID" id="36559350"/>
<dbReference type="InterPro" id="IPR002110">
    <property type="entry name" value="Ankyrin_rpt"/>
</dbReference>
<gene>
    <name evidence="3" type="ORF">P170DRAFT_456817</name>
</gene>
<dbReference type="OrthoDB" id="341259at2759"/>
<protein>
    <recommendedName>
        <fullName evidence="2">Single-strand DNA deaminase toxin A-like C-terminal domain-containing protein</fullName>
    </recommendedName>
</protein>
<evidence type="ECO:0000256" key="1">
    <source>
        <dbReference type="PROSITE-ProRule" id="PRU00023"/>
    </source>
</evidence>
<dbReference type="Pfam" id="PF24120">
    <property type="entry name" value="SsdA_C"/>
    <property type="match status" value="1"/>
</dbReference>
<feature type="repeat" description="ANK" evidence="1">
    <location>
        <begin position="189"/>
        <end position="221"/>
    </location>
</feature>
<dbReference type="EMBL" id="MSFO01000005">
    <property type="protein sequence ID" value="PLB48206.1"/>
    <property type="molecule type" value="Genomic_DNA"/>
</dbReference>
<dbReference type="InterPro" id="IPR057517">
    <property type="entry name" value="SsdA-like_C"/>
</dbReference>
<feature type="domain" description="Single-strand DNA deaminase toxin A-like C-terminal" evidence="2">
    <location>
        <begin position="337"/>
        <end position="377"/>
    </location>
</feature>
<comment type="caution">
    <text evidence="3">The sequence shown here is derived from an EMBL/GenBank/DDBJ whole genome shotgun (WGS) entry which is preliminary data.</text>
</comment>
<evidence type="ECO:0000313" key="3">
    <source>
        <dbReference type="EMBL" id="PLB48206.1"/>
    </source>
</evidence>
<keyword evidence="1" id="KW-0040">ANK repeat</keyword>
<organism evidence="3 4">
    <name type="scientific">Aspergillus steynii IBT 23096</name>
    <dbReference type="NCBI Taxonomy" id="1392250"/>
    <lineage>
        <taxon>Eukaryota</taxon>
        <taxon>Fungi</taxon>
        <taxon>Dikarya</taxon>
        <taxon>Ascomycota</taxon>
        <taxon>Pezizomycotina</taxon>
        <taxon>Eurotiomycetes</taxon>
        <taxon>Eurotiomycetidae</taxon>
        <taxon>Eurotiales</taxon>
        <taxon>Aspergillaceae</taxon>
        <taxon>Aspergillus</taxon>
        <taxon>Aspergillus subgen. Circumdati</taxon>
    </lineage>
</organism>
<dbReference type="VEuPathDB" id="FungiDB:P170DRAFT_456817"/>
<dbReference type="InterPro" id="IPR036770">
    <property type="entry name" value="Ankyrin_rpt-contain_sf"/>
</dbReference>
<dbReference type="PROSITE" id="PS50088">
    <property type="entry name" value="ANK_REPEAT"/>
    <property type="match status" value="1"/>
</dbReference>
<reference evidence="3 4" key="1">
    <citation type="submission" date="2016-12" db="EMBL/GenBank/DDBJ databases">
        <title>The genomes of Aspergillus section Nigri reveals drivers in fungal speciation.</title>
        <authorList>
            <consortium name="DOE Joint Genome Institute"/>
            <person name="Vesth T.C."/>
            <person name="Nybo J."/>
            <person name="Theobald S."/>
            <person name="Brandl J."/>
            <person name="Frisvad J.C."/>
            <person name="Nielsen K.F."/>
            <person name="Lyhne E.K."/>
            <person name="Kogle M.E."/>
            <person name="Kuo A."/>
            <person name="Riley R."/>
            <person name="Clum A."/>
            <person name="Nolan M."/>
            <person name="Lipzen A."/>
            <person name="Salamov A."/>
            <person name="Henrissat B."/>
            <person name="Wiebenga A."/>
            <person name="De Vries R.P."/>
            <person name="Grigoriev I.V."/>
            <person name="Mortensen U.H."/>
            <person name="Andersen M.R."/>
            <person name="Baker S.E."/>
        </authorList>
    </citation>
    <scope>NUCLEOTIDE SEQUENCE [LARGE SCALE GENOMIC DNA]</scope>
    <source>
        <strain evidence="3 4">IBT 23096</strain>
    </source>
</reference>
<evidence type="ECO:0000313" key="4">
    <source>
        <dbReference type="Proteomes" id="UP000234275"/>
    </source>
</evidence>
<dbReference type="AlphaFoldDB" id="A0A2I2G5P8"/>
<dbReference type="SUPFAM" id="SSF48403">
    <property type="entry name" value="Ankyrin repeat"/>
    <property type="match status" value="1"/>
</dbReference>
<name>A0A2I2G5P8_9EURO</name>
<dbReference type="STRING" id="1392250.A0A2I2G5P8"/>
<accession>A0A2I2G5P8</accession>
<sequence length="517" mass="58581">MKVFSEADIIWWKANPYYIQCPFCESLHRHGVNWKANKLRYSHCEKMESYLCCFPLNDQGKVAYEIDKVRGRYINICVAHGGDTEYYHGNDDDANADDTVDEGDDDVNCLAIELARKATIAAQSEETYASLHGDSKELVIINPGHGIAPFEQKQIFGPISDCVNGETRAVQRCLETPLEATLFVRGKHYGRSALMEAALFGRVDNAKVLLENNADRYIKDGENRAAIDFARENHRSRRERYDRFGGDLTSSSNRRLGHVEDTFRRDIDRQEIVRLLGGENRKSKIFFGSPPTLSVSKSYSFTPSPMQDSLVLHGPIEEYPITRGGKTVARLERGGKIPWTDDVFYISESVGHILPSHPYDWGKDGRFSTCHAEKQLIAYFIDRHVFLPRDGLPDSKLEKKILRVEESHERFLSVTEIGRQDKIKALKLDLKSVKSTLNGLIASTRSRPLLKLEARLKILHQRRDKHADLISMAYAPPPASLAEAIILISSHPCQDCIVFKDKVNKRFGLSIQLFAAL</sequence>
<dbReference type="Gene3D" id="1.25.40.20">
    <property type="entry name" value="Ankyrin repeat-containing domain"/>
    <property type="match status" value="1"/>
</dbReference>
<dbReference type="Proteomes" id="UP000234275">
    <property type="component" value="Unassembled WGS sequence"/>
</dbReference>
<evidence type="ECO:0000259" key="2">
    <source>
        <dbReference type="Pfam" id="PF24120"/>
    </source>
</evidence>
<keyword evidence="4" id="KW-1185">Reference proteome</keyword>